<evidence type="ECO:0000313" key="3">
    <source>
        <dbReference type="Proteomes" id="UP001530400"/>
    </source>
</evidence>
<comment type="caution">
    <text evidence="2">The sequence shown here is derived from an EMBL/GenBank/DDBJ whole genome shotgun (WGS) entry which is preliminary data.</text>
</comment>
<feature type="compositionally biased region" description="Polar residues" evidence="1">
    <location>
        <begin position="37"/>
        <end position="46"/>
    </location>
</feature>
<keyword evidence="3" id="KW-1185">Reference proteome</keyword>
<protein>
    <submittedName>
        <fullName evidence="2">Uncharacterized protein</fullName>
    </submittedName>
</protein>
<organism evidence="2 3">
    <name type="scientific">Cyclotella atomus</name>
    <dbReference type="NCBI Taxonomy" id="382360"/>
    <lineage>
        <taxon>Eukaryota</taxon>
        <taxon>Sar</taxon>
        <taxon>Stramenopiles</taxon>
        <taxon>Ochrophyta</taxon>
        <taxon>Bacillariophyta</taxon>
        <taxon>Coscinodiscophyceae</taxon>
        <taxon>Thalassiosirophycidae</taxon>
        <taxon>Stephanodiscales</taxon>
        <taxon>Stephanodiscaceae</taxon>
        <taxon>Cyclotella</taxon>
    </lineage>
</organism>
<sequence length="338" mass="37021">MKPKIDIFRRCRGAEPSNEFGHLHCTIFRSKKRQDSSRSGQTANKASTDDDSIVLSFPAGVWPPNQAIAGSESTDTKSTSDKRGRLNRSIPLQVESSESRGTITPITNQLHPSYYKIEMQGSQVQLSAGDDNSIQITPDHNHNIQATGPKRNITRASPIAEQGFESPVPPLKAHEMDHKWTVSENGDIVAIQAHHVLSKPPEPSLSFHSKLGVPSLIDSDSTPPILTKASSDSISEASHELTLPESPPRMNRSVYDKSLFEESSRSSSGTRSRATKTPSPVNDNMIEIQNIMEDMPEETKNRGGCGRTDFMGHILDFFNLACGTVVCRDANCLSSENA</sequence>
<gene>
    <name evidence="2" type="ORF">ACHAWO_002394</name>
</gene>
<feature type="compositionally biased region" description="Basic and acidic residues" evidence="1">
    <location>
        <begin position="74"/>
        <end position="84"/>
    </location>
</feature>
<dbReference type="EMBL" id="JALLPJ020000183">
    <property type="protein sequence ID" value="KAL3799500.1"/>
    <property type="molecule type" value="Genomic_DNA"/>
</dbReference>
<reference evidence="2 3" key="1">
    <citation type="submission" date="2024-10" db="EMBL/GenBank/DDBJ databases">
        <title>Updated reference genomes for cyclostephanoid diatoms.</title>
        <authorList>
            <person name="Roberts W.R."/>
            <person name="Alverson A.J."/>
        </authorList>
    </citation>
    <scope>NUCLEOTIDE SEQUENCE [LARGE SCALE GENOMIC DNA]</scope>
    <source>
        <strain evidence="2 3">AJA010-31</strain>
    </source>
</reference>
<dbReference type="AlphaFoldDB" id="A0ABD3QP35"/>
<evidence type="ECO:0000256" key="1">
    <source>
        <dbReference type="SAM" id="MobiDB-lite"/>
    </source>
</evidence>
<feature type="region of interest" description="Disordered" evidence="1">
    <location>
        <begin position="216"/>
        <end position="285"/>
    </location>
</feature>
<dbReference type="Proteomes" id="UP001530400">
    <property type="component" value="Unassembled WGS sequence"/>
</dbReference>
<name>A0ABD3QP35_9STRA</name>
<feature type="region of interest" description="Disordered" evidence="1">
    <location>
        <begin position="30"/>
        <end position="86"/>
    </location>
</feature>
<evidence type="ECO:0000313" key="2">
    <source>
        <dbReference type="EMBL" id="KAL3799500.1"/>
    </source>
</evidence>
<feature type="compositionally biased region" description="Basic and acidic residues" evidence="1">
    <location>
        <begin position="254"/>
        <end position="264"/>
    </location>
</feature>
<feature type="compositionally biased region" description="Polar residues" evidence="1">
    <location>
        <begin position="218"/>
        <end position="236"/>
    </location>
</feature>
<accession>A0ABD3QP35</accession>
<proteinExistence type="predicted"/>